<dbReference type="GO" id="GO:0009424">
    <property type="term" value="C:bacterial-type flagellum hook"/>
    <property type="evidence" value="ECO:0007669"/>
    <property type="project" value="InterPro"/>
</dbReference>
<organism evidence="10 11">
    <name type="scientific">Domibacillus antri</name>
    <dbReference type="NCBI Taxonomy" id="1714264"/>
    <lineage>
        <taxon>Bacteria</taxon>
        <taxon>Bacillati</taxon>
        <taxon>Bacillota</taxon>
        <taxon>Bacilli</taxon>
        <taxon>Bacillales</taxon>
        <taxon>Bacillaceae</taxon>
        <taxon>Domibacillus</taxon>
    </lineage>
</organism>
<comment type="caution">
    <text evidence="10">The sequence shown here is derived from an EMBL/GenBank/DDBJ whole genome shotgun (WGS) entry which is preliminary data.</text>
</comment>
<evidence type="ECO:0000256" key="6">
    <source>
        <dbReference type="ARBA" id="ARBA00033074"/>
    </source>
</evidence>
<dbReference type="InterPro" id="IPR040026">
    <property type="entry name" value="FliD"/>
</dbReference>
<keyword evidence="4" id="KW-0175">Coiled coil</keyword>
<feature type="domain" description="Flagellar hook-associated protein 2 N-terminal" evidence="8">
    <location>
        <begin position="3"/>
        <end position="64"/>
    </location>
</feature>
<dbReference type="GO" id="GO:0071973">
    <property type="term" value="P:bacterial-type flagellum-dependent cell motility"/>
    <property type="evidence" value="ECO:0007669"/>
    <property type="project" value="TreeGrafter"/>
</dbReference>
<evidence type="ECO:0000256" key="3">
    <source>
        <dbReference type="ARBA" id="ARBA00011255"/>
    </source>
</evidence>
<keyword evidence="5" id="KW-0975">Bacterial flagellum</keyword>
<dbReference type="InterPro" id="IPR010809">
    <property type="entry name" value="FliD_C"/>
</dbReference>
<dbReference type="PANTHER" id="PTHR30288:SF0">
    <property type="entry name" value="FLAGELLAR HOOK-ASSOCIATED PROTEIN 2"/>
    <property type="match status" value="1"/>
</dbReference>
<gene>
    <name evidence="10" type="ORF">BTO30_09450</name>
</gene>
<accession>A0A1Q8Q591</accession>
<dbReference type="Pfam" id="PF02465">
    <property type="entry name" value="FliD_N"/>
    <property type="match status" value="1"/>
</dbReference>
<evidence type="ECO:0000313" key="11">
    <source>
        <dbReference type="Proteomes" id="UP000185568"/>
    </source>
</evidence>
<comment type="similarity">
    <text evidence="2">Belongs to the FliD family.</text>
</comment>
<dbReference type="AlphaFoldDB" id="A0A1Q8Q591"/>
<protein>
    <recommendedName>
        <fullName evidence="7">Filament cap protein</fullName>
    </recommendedName>
    <alternativeName>
        <fullName evidence="6">Flagellar cap protein</fullName>
    </alternativeName>
</protein>
<evidence type="ECO:0000256" key="4">
    <source>
        <dbReference type="ARBA" id="ARBA00023054"/>
    </source>
</evidence>
<evidence type="ECO:0000256" key="7">
    <source>
        <dbReference type="ARBA" id="ARBA00033192"/>
    </source>
</evidence>
<dbReference type="OrthoDB" id="9776025at2"/>
<comment type="subunit">
    <text evidence="3">Homopentamer.</text>
</comment>
<comment type="subcellular location">
    <subcellularLocation>
        <location evidence="1">Bacterial flagellum</location>
    </subcellularLocation>
</comment>
<dbReference type="Proteomes" id="UP000185568">
    <property type="component" value="Unassembled WGS sequence"/>
</dbReference>
<sequence>MATGMDTESIVKSLMDAERIPLMKMEREKQTLEWKQDDYREMNIKLKNLFDSADPLRLEGTFKVSAPPTDLEVDGIIAKIKKFVDTYNEVTVSINGKINEDRYADYQPLTNDQRDAMSDKQAERWDAKARSGMLKNDSMLRGILTEMRSELSIPLAGATNTNFDTLSEIGISVKGSYQENGKLTLDESKLCAAIKSNPAEVKELFTKAGTTTDGTGIAKRVLDTLGDCEFPFRAGHPACPSVHASENKGRLHAKERIRL</sequence>
<evidence type="ECO:0000256" key="2">
    <source>
        <dbReference type="ARBA" id="ARBA00009764"/>
    </source>
</evidence>
<reference evidence="10 11" key="1">
    <citation type="submission" date="2016-12" db="EMBL/GenBank/DDBJ databases">
        <title>Domibacillus antri genome sequencing.</title>
        <authorList>
            <person name="Verma A."/>
            <person name="Krishnamurthi S."/>
        </authorList>
    </citation>
    <scope>NUCLEOTIDE SEQUENCE [LARGE SCALE GENOMIC DNA]</scope>
    <source>
        <strain evidence="10 11">XD80</strain>
    </source>
</reference>
<name>A0A1Q8Q591_9BACI</name>
<dbReference type="Pfam" id="PF07195">
    <property type="entry name" value="FliD_C"/>
    <property type="match status" value="1"/>
</dbReference>
<proteinExistence type="inferred from homology"/>
<dbReference type="InterPro" id="IPR003481">
    <property type="entry name" value="FliD_N"/>
</dbReference>
<dbReference type="GO" id="GO:0007155">
    <property type="term" value="P:cell adhesion"/>
    <property type="evidence" value="ECO:0007669"/>
    <property type="project" value="InterPro"/>
</dbReference>
<feature type="domain" description="Flagellar hook-associated protein 2 C-terminal" evidence="9">
    <location>
        <begin position="73"/>
        <end position="225"/>
    </location>
</feature>
<evidence type="ECO:0000259" key="8">
    <source>
        <dbReference type="Pfam" id="PF02465"/>
    </source>
</evidence>
<evidence type="ECO:0000313" key="10">
    <source>
        <dbReference type="EMBL" id="OLN22520.1"/>
    </source>
</evidence>
<keyword evidence="11" id="KW-1185">Reference proteome</keyword>
<dbReference type="EMBL" id="MSDU01000017">
    <property type="protein sequence ID" value="OLN22520.1"/>
    <property type="molecule type" value="Genomic_DNA"/>
</dbReference>
<dbReference type="STRING" id="1714264.BTO30_09450"/>
<evidence type="ECO:0000259" key="9">
    <source>
        <dbReference type="Pfam" id="PF07195"/>
    </source>
</evidence>
<evidence type="ECO:0000256" key="5">
    <source>
        <dbReference type="ARBA" id="ARBA00023143"/>
    </source>
</evidence>
<evidence type="ECO:0000256" key="1">
    <source>
        <dbReference type="ARBA" id="ARBA00004365"/>
    </source>
</evidence>
<dbReference type="PANTHER" id="PTHR30288">
    <property type="entry name" value="FLAGELLAR CAP/ASSEMBLY PROTEIN FLID"/>
    <property type="match status" value="1"/>
</dbReference>
<dbReference type="GO" id="GO:0009421">
    <property type="term" value="C:bacterial-type flagellum filament cap"/>
    <property type="evidence" value="ECO:0007669"/>
    <property type="project" value="InterPro"/>
</dbReference>